<dbReference type="InterPro" id="IPR010994">
    <property type="entry name" value="RuvA_2-like"/>
</dbReference>
<keyword evidence="8" id="KW-0067">ATP-binding</keyword>
<keyword evidence="5 6" id="KW-0234">DNA repair</keyword>
<comment type="caution">
    <text evidence="6">Lacks conserved residue(s) required for the propagation of feature annotation.</text>
</comment>
<dbReference type="Proteomes" id="UP000245802">
    <property type="component" value="Chromosome"/>
</dbReference>
<dbReference type="GO" id="GO:0006310">
    <property type="term" value="P:DNA recombination"/>
    <property type="evidence" value="ECO:0007669"/>
    <property type="project" value="UniProtKB-UniRule"/>
</dbReference>
<keyword evidence="8" id="KW-0547">Nucleotide-binding</keyword>
<dbReference type="RefSeq" id="WP_010038485.1">
    <property type="nucleotide sequence ID" value="NZ_CP025958.1"/>
</dbReference>
<dbReference type="GO" id="GO:0006281">
    <property type="term" value="P:DNA repair"/>
    <property type="evidence" value="ECO:0007669"/>
    <property type="project" value="UniProtKB-UniRule"/>
</dbReference>
<evidence type="ECO:0000313" key="8">
    <source>
        <dbReference type="EMBL" id="AWM41334.1"/>
    </source>
</evidence>
<feature type="region of interest" description="Disordered" evidence="7">
    <location>
        <begin position="154"/>
        <end position="183"/>
    </location>
</feature>
<keyword evidence="2 6" id="KW-0227">DNA damage</keyword>
<dbReference type="AlphaFoldDB" id="A0A2Z3HHP7"/>
<dbReference type="HAMAP" id="MF_00031">
    <property type="entry name" value="DNA_HJ_migration_RuvA"/>
    <property type="match status" value="1"/>
</dbReference>
<sequence length="247" mass="27083">MITKMTGVLTRCRHDEDDVRLQIGPFEYQIMVPEAVRRQIQMRTGHELTFHITEYLEGNSSGNRFVPRRVGFLHEHELEFFELFCTVEKIGVKKALKAMAFSVKTIADAISRQDAKWLSALPGIGPTTAEQIVTTLKRKVTKFTVLNTPAPVAAPGAEPAPDAVVEEKPSGKKAKSAKKTAAEEPALATEPLVTAADGQLIEDVYQALMGLGLNPLEARAKLDALLTCGQPFRSLQEAITLLYAQKG</sequence>
<dbReference type="SUPFAM" id="SSF47781">
    <property type="entry name" value="RuvA domain 2-like"/>
    <property type="match status" value="1"/>
</dbReference>
<dbReference type="Pfam" id="PF14520">
    <property type="entry name" value="HHH_5"/>
    <property type="match status" value="1"/>
</dbReference>
<comment type="function">
    <text evidence="6">The RuvA-RuvB-RuvC complex processes Holliday junction (HJ) DNA during genetic recombination and DNA repair, while the RuvA-RuvB complex plays an important role in the rescue of blocked DNA replication forks via replication fork reversal (RFR). RuvA specifically binds to HJ cruciform DNA, conferring on it an open structure. The RuvB hexamer acts as an ATP-dependent pump, pulling dsDNA into and through the RuvAB complex. HJ branch migration allows RuvC to scan DNA until it finds its consensus sequence, where it cleaves and resolves the cruciform DNA.</text>
</comment>
<dbReference type="OrthoDB" id="5293449at2"/>
<comment type="similarity">
    <text evidence="6">Belongs to the RuvA family.</text>
</comment>
<evidence type="ECO:0000256" key="2">
    <source>
        <dbReference type="ARBA" id="ARBA00022763"/>
    </source>
</evidence>
<keyword evidence="8" id="KW-0378">Hydrolase</keyword>
<organism evidence="8 9">
    <name type="scientific">Gemmata obscuriglobus</name>
    <dbReference type="NCBI Taxonomy" id="114"/>
    <lineage>
        <taxon>Bacteria</taxon>
        <taxon>Pseudomonadati</taxon>
        <taxon>Planctomycetota</taxon>
        <taxon>Planctomycetia</taxon>
        <taxon>Gemmatales</taxon>
        <taxon>Gemmataceae</taxon>
        <taxon>Gemmata</taxon>
    </lineage>
</organism>
<evidence type="ECO:0000256" key="3">
    <source>
        <dbReference type="ARBA" id="ARBA00023125"/>
    </source>
</evidence>
<evidence type="ECO:0000313" key="9">
    <source>
        <dbReference type="Proteomes" id="UP000245802"/>
    </source>
</evidence>
<dbReference type="InterPro" id="IPR000085">
    <property type="entry name" value="RuvA"/>
</dbReference>
<dbReference type="EMBL" id="CP025958">
    <property type="protein sequence ID" value="AWM41334.1"/>
    <property type="molecule type" value="Genomic_DNA"/>
</dbReference>
<dbReference type="KEGG" id="gog:C1280_32950"/>
<keyword evidence="4 6" id="KW-0233">DNA recombination</keyword>
<keyword evidence="1 6" id="KW-0963">Cytoplasm</keyword>
<keyword evidence="9" id="KW-1185">Reference proteome</keyword>
<dbReference type="GO" id="GO:0005737">
    <property type="term" value="C:cytoplasm"/>
    <property type="evidence" value="ECO:0007669"/>
    <property type="project" value="UniProtKB-SubCell"/>
</dbReference>
<comment type="subcellular location">
    <subcellularLocation>
        <location evidence="6">Cytoplasm</location>
    </subcellularLocation>
</comment>
<comment type="subunit">
    <text evidence="6">Homotetramer. Forms an RuvA(8)-RuvB(12)-Holliday junction (HJ) complex. HJ DNA is sandwiched between 2 RuvA tetramers; dsDNA enters through RuvA and exits via RuvB. An RuvB hexamer assembles on each DNA strand where it exits the tetramer. Each RuvB hexamer is contacted by two RuvA subunits (via domain III) on 2 adjacent RuvB subunits; this complex drives branch migration. In the full resolvosome a probable DNA-RuvA(4)-RuvB(12)-RuvC(2) complex forms which resolves the HJ.</text>
</comment>
<gene>
    <name evidence="6" type="primary">ruvA</name>
    <name evidence="8" type="ORF">C1280_32950</name>
</gene>
<keyword evidence="3 6" id="KW-0238">DNA-binding</keyword>
<evidence type="ECO:0000256" key="6">
    <source>
        <dbReference type="HAMAP-Rule" id="MF_00031"/>
    </source>
</evidence>
<dbReference type="GO" id="GO:0048476">
    <property type="term" value="C:Holliday junction resolvase complex"/>
    <property type="evidence" value="ECO:0007669"/>
    <property type="project" value="UniProtKB-UniRule"/>
</dbReference>
<comment type="domain">
    <text evidence="6">Has three domains with a flexible linker between the domains II and III and assumes an 'L' shape. Domain III is highly mobile and contacts RuvB.</text>
</comment>
<evidence type="ECO:0000256" key="1">
    <source>
        <dbReference type="ARBA" id="ARBA00022490"/>
    </source>
</evidence>
<name>A0A2Z3HHP7_9BACT</name>
<proteinExistence type="inferred from homology"/>
<dbReference type="Gene3D" id="1.10.150.20">
    <property type="entry name" value="5' to 3' exonuclease, C-terminal subdomain"/>
    <property type="match status" value="1"/>
</dbReference>
<protein>
    <recommendedName>
        <fullName evidence="6">Holliday junction branch migration complex subunit RuvA</fullName>
    </recommendedName>
</protein>
<feature type="compositionally biased region" description="Low complexity" evidence="7">
    <location>
        <begin position="154"/>
        <end position="163"/>
    </location>
</feature>
<dbReference type="GO" id="GO:0000400">
    <property type="term" value="F:four-way junction DNA binding"/>
    <property type="evidence" value="ECO:0007669"/>
    <property type="project" value="UniProtKB-UniRule"/>
</dbReference>
<reference evidence="8 9" key="1">
    <citation type="submission" date="2018-01" db="EMBL/GenBank/DDBJ databases">
        <title>G. obscuriglobus.</title>
        <authorList>
            <person name="Franke J."/>
            <person name="Blomberg W."/>
            <person name="Selmecki A."/>
        </authorList>
    </citation>
    <scope>NUCLEOTIDE SEQUENCE [LARGE SCALE GENOMIC DNA]</scope>
    <source>
        <strain evidence="8 9">DSM 5831</strain>
    </source>
</reference>
<dbReference type="NCBIfam" id="TIGR00084">
    <property type="entry name" value="ruvA"/>
    <property type="match status" value="1"/>
</dbReference>
<evidence type="ECO:0000256" key="4">
    <source>
        <dbReference type="ARBA" id="ARBA00023172"/>
    </source>
</evidence>
<dbReference type="GO" id="GO:0003678">
    <property type="term" value="F:DNA helicase activity"/>
    <property type="evidence" value="ECO:0007669"/>
    <property type="project" value="InterPro"/>
</dbReference>
<evidence type="ECO:0000256" key="5">
    <source>
        <dbReference type="ARBA" id="ARBA00023204"/>
    </source>
</evidence>
<feature type="region of interest" description="Domain III" evidence="6">
    <location>
        <begin position="196"/>
        <end position="247"/>
    </location>
</feature>
<keyword evidence="8" id="KW-0347">Helicase</keyword>
<evidence type="ECO:0000256" key="7">
    <source>
        <dbReference type="SAM" id="MobiDB-lite"/>
    </source>
</evidence>
<accession>A0A2Z3HHP7</accession>